<evidence type="ECO:0000256" key="2">
    <source>
        <dbReference type="ARBA" id="ARBA00022741"/>
    </source>
</evidence>
<dbReference type="EMBL" id="UINC01126333">
    <property type="protein sequence ID" value="SVD04743.1"/>
    <property type="molecule type" value="Genomic_DNA"/>
</dbReference>
<dbReference type="PANTHER" id="PTHR43527:SF2">
    <property type="entry name" value="4-DIPHOSPHOCYTIDYL-2-C-METHYL-D-ERYTHRITOL KINASE, CHLOROPLASTIC"/>
    <property type="match status" value="1"/>
</dbReference>
<organism evidence="6">
    <name type="scientific">marine metagenome</name>
    <dbReference type="NCBI Taxonomy" id="408172"/>
    <lineage>
        <taxon>unclassified sequences</taxon>
        <taxon>metagenomes</taxon>
        <taxon>ecological metagenomes</taxon>
    </lineage>
</organism>
<keyword evidence="1" id="KW-0808">Transferase</keyword>
<dbReference type="InterPro" id="IPR036554">
    <property type="entry name" value="GHMP_kinase_C_sf"/>
</dbReference>
<evidence type="ECO:0000256" key="1">
    <source>
        <dbReference type="ARBA" id="ARBA00022679"/>
    </source>
</evidence>
<dbReference type="Gene3D" id="3.30.230.10">
    <property type="match status" value="1"/>
</dbReference>
<dbReference type="PANTHER" id="PTHR43527">
    <property type="entry name" value="4-DIPHOSPHOCYTIDYL-2-C-METHYL-D-ERYTHRITOL KINASE, CHLOROPLASTIC"/>
    <property type="match status" value="1"/>
</dbReference>
<name>A0A382S4E5_9ZZZZ</name>
<evidence type="ECO:0000256" key="3">
    <source>
        <dbReference type="ARBA" id="ARBA00022777"/>
    </source>
</evidence>
<dbReference type="HAMAP" id="MF_00061">
    <property type="entry name" value="IspE"/>
    <property type="match status" value="1"/>
</dbReference>
<keyword evidence="4" id="KW-0067">ATP-binding</keyword>
<dbReference type="InterPro" id="IPR020568">
    <property type="entry name" value="Ribosomal_Su5_D2-typ_SF"/>
</dbReference>
<dbReference type="NCBIfam" id="TIGR00154">
    <property type="entry name" value="ispE"/>
    <property type="match status" value="1"/>
</dbReference>
<dbReference type="GO" id="GO:0005524">
    <property type="term" value="F:ATP binding"/>
    <property type="evidence" value="ECO:0007669"/>
    <property type="project" value="UniProtKB-KW"/>
</dbReference>
<dbReference type="Pfam" id="PF00288">
    <property type="entry name" value="GHMP_kinases_N"/>
    <property type="match status" value="1"/>
</dbReference>
<evidence type="ECO:0000256" key="4">
    <source>
        <dbReference type="ARBA" id="ARBA00022840"/>
    </source>
</evidence>
<dbReference type="GO" id="GO:0050515">
    <property type="term" value="F:4-(cytidine 5'-diphospho)-2-C-methyl-D-erythritol kinase activity"/>
    <property type="evidence" value="ECO:0007669"/>
    <property type="project" value="InterPro"/>
</dbReference>
<dbReference type="InterPro" id="IPR004424">
    <property type="entry name" value="IspE"/>
</dbReference>
<keyword evidence="2" id="KW-0547">Nucleotide-binding</keyword>
<keyword evidence="3" id="KW-0418">Kinase</keyword>
<accession>A0A382S4E5</accession>
<protein>
    <recommendedName>
        <fullName evidence="5">GHMP kinase N-terminal domain-containing protein</fullName>
    </recommendedName>
</protein>
<gene>
    <name evidence="6" type="ORF">METZ01_LOCUS357597</name>
</gene>
<evidence type="ECO:0000259" key="5">
    <source>
        <dbReference type="Pfam" id="PF00288"/>
    </source>
</evidence>
<dbReference type="SUPFAM" id="SSF54211">
    <property type="entry name" value="Ribosomal protein S5 domain 2-like"/>
    <property type="match status" value="1"/>
</dbReference>
<dbReference type="InterPro" id="IPR006204">
    <property type="entry name" value="GHMP_kinase_N_dom"/>
</dbReference>
<proteinExistence type="inferred from homology"/>
<evidence type="ECO:0000313" key="6">
    <source>
        <dbReference type="EMBL" id="SVD04743.1"/>
    </source>
</evidence>
<feature type="domain" description="GHMP kinase N-terminal" evidence="5">
    <location>
        <begin position="62"/>
        <end position="140"/>
    </location>
</feature>
<dbReference type="GO" id="GO:0016114">
    <property type="term" value="P:terpenoid biosynthetic process"/>
    <property type="evidence" value="ECO:0007669"/>
    <property type="project" value="InterPro"/>
</dbReference>
<dbReference type="InterPro" id="IPR014721">
    <property type="entry name" value="Ribsml_uS5_D2-typ_fold_subgr"/>
</dbReference>
<reference evidence="6" key="1">
    <citation type="submission" date="2018-05" db="EMBL/GenBank/DDBJ databases">
        <authorList>
            <person name="Lanie J.A."/>
            <person name="Ng W.-L."/>
            <person name="Kazmierczak K.M."/>
            <person name="Andrzejewski T.M."/>
            <person name="Davidsen T.M."/>
            <person name="Wayne K.J."/>
            <person name="Tettelin H."/>
            <person name="Glass J.I."/>
            <person name="Rusch D."/>
            <person name="Podicherti R."/>
            <person name="Tsui H.-C.T."/>
            <person name="Winkler M.E."/>
        </authorList>
    </citation>
    <scope>NUCLEOTIDE SEQUENCE</scope>
</reference>
<sequence length="288" mass="30985">MITVSAYAKINLALEILAKREDNYHEIVSIMQTVCLKDVLTFEVADDISLKCDIEGLGNSDNLVQKAAELLKSETGYSGGVQAKLLKGIPVSAGLGGGSSDAAATLKGLNTLWQLGLSIDDLASLGMVLGSDVPFFLHGGTAMVHGRGEKVRVMPPSDLGWVIILVPAISLPGKTAKLYARVTCEDYTRGALTRKLEARIRSKGDVPPQLLFNVFDNVALDAFPALAQYRDVLYSLGVREIHVAGSGPALYAPILRKEIGTAVQAILEYRYGWQAYLTSARTFDKSLT</sequence>
<dbReference type="SUPFAM" id="SSF55060">
    <property type="entry name" value="GHMP Kinase, C-terminal domain"/>
    <property type="match status" value="1"/>
</dbReference>
<dbReference type="PIRSF" id="PIRSF010376">
    <property type="entry name" value="IspE"/>
    <property type="match status" value="1"/>
</dbReference>
<dbReference type="Gene3D" id="3.30.70.890">
    <property type="entry name" value="GHMP kinase, C-terminal domain"/>
    <property type="match status" value="1"/>
</dbReference>
<dbReference type="AlphaFoldDB" id="A0A382S4E5"/>